<protein>
    <submittedName>
        <fullName evidence="4">Uncharacterized protein</fullName>
    </submittedName>
</protein>
<evidence type="ECO:0000256" key="2">
    <source>
        <dbReference type="ARBA" id="ARBA00023043"/>
    </source>
</evidence>
<dbReference type="PROSITE" id="PS50088">
    <property type="entry name" value="ANK_REPEAT"/>
    <property type="match status" value="3"/>
</dbReference>
<dbReference type="Pfam" id="PF12796">
    <property type="entry name" value="Ank_2"/>
    <property type="match status" value="1"/>
</dbReference>
<dbReference type="RefSeq" id="XP_013342613.1">
    <property type="nucleotide sequence ID" value="XM_013487159.1"/>
</dbReference>
<dbReference type="InParanoid" id="A0A074YJ74"/>
<proteinExistence type="predicted"/>
<evidence type="ECO:0000313" key="4">
    <source>
        <dbReference type="EMBL" id="KEQ94107.1"/>
    </source>
</evidence>
<evidence type="ECO:0000256" key="3">
    <source>
        <dbReference type="PROSITE-ProRule" id="PRU00023"/>
    </source>
</evidence>
<feature type="repeat" description="ANK" evidence="3">
    <location>
        <begin position="69"/>
        <end position="94"/>
    </location>
</feature>
<dbReference type="Proteomes" id="UP000030641">
    <property type="component" value="Unassembled WGS sequence"/>
</dbReference>
<dbReference type="EMBL" id="KL584763">
    <property type="protein sequence ID" value="KEQ94107.1"/>
    <property type="molecule type" value="Genomic_DNA"/>
</dbReference>
<keyword evidence="2 3" id="KW-0040">ANK repeat</keyword>
<dbReference type="PANTHER" id="PTHR24171">
    <property type="entry name" value="ANKYRIN REPEAT DOMAIN-CONTAINING PROTEIN 39-RELATED"/>
    <property type="match status" value="1"/>
</dbReference>
<dbReference type="OMA" id="THGHKET"/>
<dbReference type="InterPro" id="IPR036770">
    <property type="entry name" value="Ankyrin_rpt-contain_sf"/>
</dbReference>
<dbReference type="STRING" id="1043005.A0A074YJ74"/>
<evidence type="ECO:0000313" key="5">
    <source>
        <dbReference type="Proteomes" id="UP000030641"/>
    </source>
</evidence>
<feature type="repeat" description="ANK" evidence="3">
    <location>
        <begin position="33"/>
        <end position="65"/>
    </location>
</feature>
<dbReference type="AlphaFoldDB" id="A0A074YJ74"/>
<organism evidence="4 5">
    <name type="scientific">Aureobasidium subglaciale (strain EXF-2481)</name>
    <name type="common">Aureobasidium pullulans var. subglaciale</name>
    <dbReference type="NCBI Taxonomy" id="1043005"/>
    <lineage>
        <taxon>Eukaryota</taxon>
        <taxon>Fungi</taxon>
        <taxon>Dikarya</taxon>
        <taxon>Ascomycota</taxon>
        <taxon>Pezizomycotina</taxon>
        <taxon>Dothideomycetes</taxon>
        <taxon>Dothideomycetidae</taxon>
        <taxon>Dothideales</taxon>
        <taxon>Saccotheciaceae</taxon>
        <taxon>Aureobasidium</taxon>
    </lineage>
</organism>
<accession>A0A074YJ74</accession>
<dbReference type="Gene3D" id="1.25.40.20">
    <property type="entry name" value="Ankyrin repeat-containing domain"/>
    <property type="match status" value="1"/>
</dbReference>
<feature type="repeat" description="ANK" evidence="3">
    <location>
        <begin position="1"/>
        <end position="28"/>
    </location>
</feature>
<keyword evidence="1" id="KW-0677">Repeat</keyword>
<dbReference type="SUPFAM" id="SSF48403">
    <property type="entry name" value="Ankyrin repeat"/>
    <property type="match status" value="1"/>
</dbReference>
<gene>
    <name evidence="4" type="ORF">AUEXF2481DRAFT_54524</name>
</gene>
<dbReference type="GeneID" id="25368970"/>
<dbReference type="SMART" id="SM00248">
    <property type="entry name" value="ANK"/>
    <property type="match status" value="2"/>
</dbReference>
<dbReference type="OrthoDB" id="4772757at2759"/>
<dbReference type="PROSITE" id="PS50297">
    <property type="entry name" value="ANK_REP_REGION"/>
    <property type="match status" value="3"/>
</dbReference>
<keyword evidence="5" id="KW-1185">Reference proteome</keyword>
<dbReference type="HOGENOM" id="CLU_000134_45_2_1"/>
<feature type="non-terminal residue" evidence="4">
    <location>
        <position position="94"/>
    </location>
</feature>
<evidence type="ECO:0000256" key="1">
    <source>
        <dbReference type="ARBA" id="ARBA00022737"/>
    </source>
</evidence>
<feature type="non-terminal residue" evidence="4">
    <location>
        <position position="1"/>
    </location>
</feature>
<sequence length="94" mass="9967">GPNALNQAAADGDEEEVRRLLEQGASVEGILDDRQTPLQFAAQEGHTRIVQLLIEYGADINALGYNGSALETPLQAAAVSDRIAIARLLLDRGA</sequence>
<dbReference type="PRINTS" id="PR01415">
    <property type="entry name" value="ANKYRIN"/>
</dbReference>
<name>A0A074YJ74_AURSE</name>
<dbReference type="InterPro" id="IPR002110">
    <property type="entry name" value="Ankyrin_rpt"/>
</dbReference>
<reference evidence="4 5" key="1">
    <citation type="journal article" date="2014" name="BMC Genomics">
        <title>Genome sequencing of four Aureobasidium pullulans varieties: biotechnological potential, stress tolerance, and description of new species.</title>
        <authorList>
            <person name="Gostin Ar C."/>
            <person name="Ohm R.A."/>
            <person name="Kogej T."/>
            <person name="Sonjak S."/>
            <person name="Turk M."/>
            <person name="Zajc J."/>
            <person name="Zalar P."/>
            <person name="Grube M."/>
            <person name="Sun H."/>
            <person name="Han J."/>
            <person name="Sharma A."/>
            <person name="Chiniquy J."/>
            <person name="Ngan C.Y."/>
            <person name="Lipzen A."/>
            <person name="Barry K."/>
            <person name="Grigoriev I.V."/>
            <person name="Gunde-Cimerman N."/>
        </authorList>
    </citation>
    <scope>NUCLEOTIDE SEQUENCE [LARGE SCALE GENOMIC DNA]</scope>
    <source>
        <strain evidence="4 5">EXF-2481</strain>
    </source>
</reference>